<comment type="similarity">
    <text evidence="11 12">Belongs to the TonB-dependent receptor family.</text>
</comment>
<keyword evidence="17" id="KW-1185">Reference proteome</keyword>
<evidence type="ECO:0000256" key="2">
    <source>
        <dbReference type="ARBA" id="ARBA00022448"/>
    </source>
</evidence>
<dbReference type="PANTHER" id="PTHR32552:SF81">
    <property type="entry name" value="TONB-DEPENDENT OUTER MEMBRANE RECEPTOR"/>
    <property type="match status" value="1"/>
</dbReference>
<keyword evidence="10 11" id="KW-0998">Cell outer membrane</keyword>
<evidence type="ECO:0000256" key="13">
    <source>
        <dbReference type="SAM" id="SignalP"/>
    </source>
</evidence>
<keyword evidence="5 11" id="KW-0812">Transmembrane</keyword>
<evidence type="ECO:0000256" key="7">
    <source>
        <dbReference type="ARBA" id="ARBA00023065"/>
    </source>
</evidence>
<keyword evidence="4" id="KW-0410">Iron transport</keyword>
<dbReference type="InterPro" id="IPR039426">
    <property type="entry name" value="TonB-dep_rcpt-like"/>
</dbReference>
<evidence type="ECO:0000256" key="6">
    <source>
        <dbReference type="ARBA" id="ARBA00023004"/>
    </source>
</evidence>
<evidence type="ECO:0000313" key="17">
    <source>
        <dbReference type="Proteomes" id="UP000217076"/>
    </source>
</evidence>
<feature type="signal peptide" evidence="13">
    <location>
        <begin position="1"/>
        <end position="29"/>
    </location>
</feature>
<keyword evidence="6" id="KW-0408">Iron</keyword>
<feature type="chain" id="PRO_5011792870" evidence="13">
    <location>
        <begin position="30"/>
        <end position="698"/>
    </location>
</feature>
<evidence type="ECO:0000259" key="14">
    <source>
        <dbReference type="Pfam" id="PF00593"/>
    </source>
</evidence>
<proteinExistence type="inferred from homology"/>
<dbReference type="Proteomes" id="UP000217076">
    <property type="component" value="Unassembled WGS sequence"/>
</dbReference>
<dbReference type="EMBL" id="FNCV01000006">
    <property type="protein sequence ID" value="SDH40295.1"/>
    <property type="molecule type" value="Genomic_DNA"/>
</dbReference>
<name>A0A1G8C4I5_9PROT</name>
<keyword evidence="7" id="KW-0406">Ion transport</keyword>
<evidence type="ECO:0000256" key="4">
    <source>
        <dbReference type="ARBA" id="ARBA00022496"/>
    </source>
</evidence>
<dbReference type="SUPFAM" id="SSF56935">
    <property type="entry name" value="Porins"/>
    <property type="match status" value="1"/>
</dbReference>
<dbReference type="Pfam" id="PF07715">
    <property type="entry name" value="Plug"/>
    <property type="match status" value="1"/>
</dbReference>
<comment type="subcellular location">
    <subcellularLocation>
        <location evidence="1 11">Cell outer membrane</location>
        <topology evidence="1 11">Multi-pass membrane protein</topology>
    </subcellularLocation>
</comment>
<dbReference type="RefSeq" id="WP_092619693.1">
    <property type="nucleotide sequence ID" value="NZ_FNCV01000006.1"/>
</dbReference>
<evidence type="ECO:0000256" key="1">
    <source>
        <dbReference type="ARBA" id="ARBA00004571"/>
    </source>
</evidence>
<dbReference type="AlphaFoldDB" id="A0A1G8C4I5"/>
<protein>
    <submittedName>
        <fullName evidence="16">Iron complex outermembrane recepter protein</fullName>
    </submittedName>
</protein>
<dbReference type="GO" id="GO:0006826">
    <property type="term" value="P:iron ion transport"/>
    <property type="evidence" value="ECO:0007669"/>
    <property type="project" value="UniProtKB-KW"/>
</dbReference>
<accession>A0A1G8C4I5</accession>
<dbReference type="GO" id="GO:0009279">
    <property type="term" value="C:cell outer membrane"/>
    <property type="evidence" value="ECO:0007669"/>
    <property type="project" value="UniProtKB-SubCell"/>
</dbReference>
<keyword evidence="2 11" id="KW-0813">Transport</keyword>
<organism evidence="16 17">
    <name type="scientific">Roseospirillum parvum</name>
    <dbReference type="NCBI Taxonomy" id="83401"/>
    <lineage>
        <taxon>Bacteria</taxon>
        <taxon>Pseudomonadati</taxon>
        <taxon>Pseudomonadota</taxon>
        <taxon>Alphaproteobacteria</taxon>
        <taxon>Rhodospirillales</taxon>
        <taxon>Rhodospirillaceae</taxon>
        <taxon>Roseospirillum</taxon>
    </lineage>
</organism>
<keyword evidence="9 11" id="KW-0472">Membrane</keyword>
<dbReference type="InterPro" id="IPR036942">
    <property type="entry name" value="Beta-barrel_TonB_sf"/>
</dbReference>
<feature type="domain" description="TonB-dependent receptor plug" evidence="15">
    <location>
        <begin position="58"/>
        <end position="164"/>
    </location>
</feature>
<reference evidence="17" key="1">
    <citation type="submission" date="2016-10" db="EMBL/GenBank/DDBJ databases">
        <authorList>
            <person name="Varghese N."/>
            <person name="Submissions S."/>
        </authorList>
    </citation>
    <scope>NUCLEOTIDE SEQUENCE [LARGE SCALE GENOMIC DNA]</scope>
    <source>
        <strain evidence="17">930I</strain>
    </source>
</reference>
<evidence type="ECO:0000256" key="3">
    <source>
        <dbReference type="ARBA" id="ARBA00022452"/>
    </source>
</evidence>
<sequence>MTTREWRLPACLGLSVVLAGAVATPGARAEERPTTAETETLLLAPVTVTARKRAEVESDIPVAMTTLGSDEITAAGIETIEDVARHAPGLNFSQGSQSRYSTINLRGVGSLVPGGYEDGSLSAYVDGVPVPMSMLDTTYRDLERIEVLRGPQGTLYGKNAQAGAINIITRAPSDQTEAELGFDLGTDGRRRASGLVGGALVPGLLAGRLSVDGSTENGLIENRALNRDNGDLERVNARLGLAGTWSDSFRSRLTVSREQINNNDNQPVPRNFHDVTYEPWVGTDDQLIWSFGLTNTVALSEAIELNLVTGFYDMDGEEHYVQSATSHSRTDYAERQITQEVRLNGTHGGFDWVLGTYLGHFSHDQTLAGLGAIRAVDTGEHERTTGAVFGEVSQDLTDSLELTAGLRLSRDRVETDEIVVNQTFGFTHGYAMSETFSGWHGRLALAYRPSQTDTLFASIARAYKPGGFQTAHVNAISGIAQVTEGYGSARTVAYEAGYKGQFLDRRLSADITAFFSETEDEQVVGYDPLTFVSQYANIDASAYGLELAARFQATANLSLGGGLSLSRAFATEDADLGWGGLVSDGAQLPNTPTVSYNLHIDWRDDLDWAALRQTLPGLAWFARADYGFTGARWGEATHDNRLDSFGVLDLSLGLESDAMRLEGYAENALDERYTEYSAFGRARPGASLRVGLRGSVYF</sequence>
<gene>
    <name evidence="16" type="ORF">SAMN05421742_106199</name>
</gene>
<evidence type="ECO:0000256" key="10">
    <source>
        <dbReference type="ARBA" id="ARBA00023237"/>
    </source>
</evidence>
<keyword evidence="8 12" id="KW-0798">TonB box</keyword>
<dbReference type="PANTHER" id="PTHR32552">
    <property type="entry name" value="FERRICHROME IRON RECEPTOR-RELATED"/>
    <property type="match status" value="1"/>
</dbReference>
<evidence type="ECO:0000256" key="12">
    <source>
        <dbReference type="RuleBase" id="RU003357"/>
    </source>
</evidence>
<evidence type="ECO:0000256" key="5">
    <source>
        <dbReference type="ARBA" id="ARBA00022692"/>
    </source>
</evidence>
<feature type="domain" description="TonB-dependent receptor-like beta-barrel" evidence="14">
    <location>
        <begin position="225"/>
        <end position="667"/>
    </location>
</feature>
<dbReference type="Pfam" id="PF00593">
    <property type="entry name" value="TonB_dep_Rec_b-barrel"/>
    <property type="match status" value="1"/>
</dbReference>
<dbReference type="InterPro" id="IPR000531">
    <property type="entry name" value="Beta-barrel_TonB"/>
</dbReference>
<evidence type="ECO:0000256" key="8">
    <source>
        <dbReference type="ARBA" id="ARBA00023077"/>
    </source>
</evidence>
<evidence type="ECO:0000313" key="16">
    <source>
        <dbReference type="EMBL" id="SDH40295.1"/>
    </source>
</evidence>
<dbReference type="Gene3D" id="2.40.170.20">
    <property type="entry name" value="TonB-dependent receptor, beta-barrel domain"/>
    <property type="match status" value="1"/>
</dbReference>
<evidence type="ECO:0000256" key="11">
    <source>
        <dbReference type="PROSITE-ProRule" id="PRU01360"/>
    </source>
</evidence>
<evidence type="ECO:0000259" key="15">
    <source>
        <dbReference type="Pfam" id="PF07715"/>
    </source>
</evidence>
<dbReference type="InterPro" id="IPR012910">
    <property type="entry name" value="Plug_dom"/>
</dbReference>
<keyword evidence="3 11" id="KW-1134">Transmembrane beta strand</keyword>
<dbReference type="STRING" id="83401.SAMN05421742_106199"/>
<dbReference type="OrthoDB" id="9760333at2"/>
<evidence type="ECO:0000256" key="9">
    <source>
        <dbReference type="ARBA" id="ARBA00023136"/>
    </source>
</evidence>
<keyword evidence="13" id="KW-0732">Signal</keyword>
<dbReference type="PROSITE" id="PS52016">
    <property type="entry name" value="TONB_DEPENDENT_REC_3"/>
    <property type="match status" value="1"/>
</dbReference>